<dbReference type="GeneID" id="60658430"/>
<proteinExistence type="predicted"/>
<accession>A0AAC9F0V2</accession>
<organism evidence="1 2">
    <name type="scientific">Fusobacterium hwasookii ChDC F206</name>
    <dbReference type="NCBI Taxonomy" id="1307443"/>
    <lineage>
        <taxon>Bacteria</taxon>
        <taxon>Fusobacteriati</taxon>
        <taxon>Fusobacteriota</taxon>
        <taxon>Fusobacteriia</taxon>
        <taxon>Fusobacteriales</taxon>
        <taxon>Fusobacteriaceae</taxon>
        <taxon>Fusobacterium</taxon>
    </lineage>
</organism>
<dbReference type="RefSeq" id="WP_029492447.1">
    <property type="nucleotide sequence ID" value="NZ_ATKH01000165.1"/>
</dbReference>
<dbReference type="Proteomes" id="UP000068516">
    <property type="component" value="Chromosome"/>
</dbReference>
<evidence type="ECO:0000313" key="2">
    <source>
        <dbReference type="Proteomes" id="UP000068516"/>
    </source>
</evidence>
<name>A0AAC9F0V2_9FUSO</name>
<reference evidence="1 2" key="1">
    <citation type="submission" date="2015-11" db="EMBL/GenBank/DDBJ databases">
        <authorList>
            <person name="Kook J.-K."/>
            <person name="Park S.-N."/>
            <person name="Lim Y.K."/>
            <person name="Jo E."/>
        </authorList>
    </citation>
    <scope>NUCLEOTIDE SEQUENCE [LARGE SCALE GENOMIC DNA]</scope>
    <source>
        <strain evidence="1 2">ChDC F206</strain>
    </source>
</reference>
<evidence type="ECO:0000313" key="1">
    <source>
        <dbReference type="EMBL" id="ALQ34807.1"/>
    </source>
</evidence>
<sequence length="104" mass="12407">MKVEKDYLDTLFEFYGIKSAPDQEEGIWVMGEDGSLQTFDCFKNFKDIFFPIPKDQEETFSFKNLKNFEIKTKENYNTIYESLFSMLREQVYKDNNKSEYSEAA</sequence>
<protein>
    <submittedName>
        <fullName evidence="1">Uncharacterized protein</fullName>
    </submittedName>
</protein>
<gene>
    <name evidence="1" type="ORF">RN92_02365</name>
</gene>
<dbReference type="EMBL" id="CP013336">
    <property type="protein sequence ID" value="ALQ34807.1"/>
    <property type="molecule type" value="Genomic_DNA"/>
</dbReference>
<dbReference type="AlphaFoldDB" id="A0AAC9F0V2"/>